<proteinExistence type="predicted"/>
<reference evidence="2 3" key="1">
    <citation type="submission" date="2019-09" db="EMBL/GenBank/DDBJ databases">
        <title>Distinct polysaccharide growth profiles of human intestinal Prevotella copri isolates.</title>
        <authorList>
            <person name="Fehlner-Peach H."/>
            <person name="Magnabosco C."/>
            <person name="Raghavan V."/>
            <person name="Scher J.U."/>
            <person name="Tett A."/>
            <person name="Cox L.M."/>
            <person name="Gottsegen C."/>
            <person name="Watters A."/>
            <person name="Wiltshire- Gordon J.D."/>
            <person name="Segata N."/>
            <person name="Bonneau R."/>
            <person name="Littman D.R."/>
        </authorList>
    </citation>
    <scope>NUCLEOTIDE SEQUENCE [LARGE SCALE GENOMIC DNA]</scope>
    <source>
        <strain evidence="3">iAQ1173</strain>
    </source>
</reference>
<evidence type="ECO:0000313" key="2">
    <source>
        <dbReference type="EMBL" id="MQP10924.1"/>
    </source>
</evidence>
<keyword evidence="1" id="KW-0472">Membrane</keyword>
<name>A0A6A7W8X4_9BACT</name>
<gene>
    <name evidence="2" type="ORF">F7D20_02865</name>
</gene>
<evidence type="ECO:0000313" key="3">
    <source>
        <dbReference type="Proteomes" id="UP000384372"/>
    </source>
</evidence>
<comment type="caution">
    <text evidence="2">The sequence shown here is derived from an EMBL/GenBank/DDBJ whole genome shotgun (WGS) entry which is preliminary data.</text>
</comment>
<dbReference type="AlphaFoldDB" id="A0A6A7W8X4"/>
<feature type="transmembrane region" description="Helical" evidence="1">
    <location>
        <begin position="59"/>
        <end position="78"/>
    </location>
</feature>
<keyword evidence="3" id="KW-1185">Reference proteome</keyword>
<organism evidence="2 3">
    <name type="scientific">Segatella copri</name>
    <dbReference type="NCBI Taxonomy" id="165179"/>
    <lineage>
        <taxon>Bacteria</taxon>
        <taxon>Pseudomonadati</taxon>
        <taxon>Bacteroidota</taxon>
        <taxon>Bacteroidia</taxon>
        <taxon>Bacteroidales</taxon>
        <taxon>Prevotellaceae</taxon>
        <taxon>Segatella</taxon>
    </lineage>
</organism>
<protein>
    <submittedName>
        <fullName evidence="2">Uncharacterized protein</fullName>
    </submittedName>
</protein>
<evidence type="ECO:0000256" key="1">
    <source>
        <dbReference type="SAM" id="Phobius"/>
    </source>
</evidence>
<dbReference type="EMBL" id="VZAD01000026">
    <property type="protein sequence ID" value="MQP10924.1"/>
    <property type="molecule type" value="Genomic_DNA"/>
</dbReference>
<keyword evidence="1" id="KW-1133">Transmembrane helix</keyword>
<feature type="non-terminal residue" evidence="2">
    <location>
        <position position="1"/>
    </location>
</feature>
<dbReference type="Proteomes" id="UP000384372">
    <property type="component" value="Unassembled WGS sequence"/>
</dbReference>
<sequence>VSPSRDNLATRIFKSYTFLRQKCVSAFLLSILLLSRHSNRSITMVHPTTMVTIVMPITIHRQTCPVCFLCSILLLIFYNSTTF</sequence>
<keyword evidence="1" id="KW-0812">Transmembrane</keyword>
<accession>A0A6A7W8X4</accession>